<proteinExistence type="evidence at transcript level"/>
<feature type="region of interest" description="Disordered" evidence="1">
    <location>
        <begin position="313"/>
        <end position="336"/>
    </location>
</feature>
<evidence type="ECO:0000256" key="1">
    <source>
        <dbReference type="SAM" id="MobiDB-lite"/>
    </source>
</evidence>
<feature type="compositionally biased region" description="Basic and acidic residues" evidence="1">
    <location>
        <begin position="322"/>
        <end position="331"/>
    </location>
</feature>
<reference evidence="2" key="1">
    <citation type="journal article" date="2014" name="BMC Genomics">
        <title>The Babesia bovis gene and promoter model: an update from full-length EST analysis.</title>
        <authorList>
            <person name="Yamagishi J."/>
            <person name="Wakaguri H."/>
            <person name="Yokoyama N."/>
            <person name="Yamashita R."/>
            <person name="Suzuki Y."/>
            <person name="Xuan X."/>
            <person name="Igarashi I."/>
        </authorList>
    </citation>
    <scope>NUCLEOTIDE SEQUENCE</scope>
    <source>
        <strain evidence="2">Texas</strain>
    </source>
</reference>
<feature type="region of interest" description="Disordered" evidence="1">
    <location>
        <begin position="1"/>
        <end position="49"/>
    </location>
</feature>
<dbReference type="AlphaFoldDB" id="S6C744"/>
<feature type="region of interest" description="Disordered" evidence="1">
    <location>
        <begin position="351"/>
        <end position="382"/>
    </location>
</feature>
<feature type="compositionally biased region" description="Acidic residues" evidence="1">
    <location>
        <begin position="1"/>
        <end position="11"/>
    </location>
</feature>
<organism evidence="2">
    <name type="scientific">Babesia bovis</name>
    <dbReference type="NCBI Taxonomy" id="5865"/>
    <lineage>
        <taxon>Eukaryota</taxon>
        <taxon>Sar</taxon>
        <taxon>Alveolata</taxon>
        <taxon>Apicomplexa</taxon>
        <taxon>Aconoidasida</taxon>
        <taxon>Piroplasmida</taxon>
        <taxon>Babesiidae</taxon>
        <taxon>Babesia</taxon>
    </lineage>
</organism>
<feature type="compositionally biased region" description="Polar residues" evidence="1">
    <location>
        <begin position="364"/>
        <end position="382"/>
    </location>
</feature>
<accession>S6C744</accession>
<protein>
    <submittedName>
        <fullName evidence="2">Uncharacterized protein</fullName>
    </submittedName>
</protein>
<evidence type="ECO:0000313" key="2">
    <source>
        <dbReference type="EMBL" id="BAN64155.1"/>
    </source>
</evidence>
<name>S6C744_BABBO</name>
<gene>
    <name evidence="2" type="primary">BBOV_IV007630</name>
</gene>
<dbReference type="EMBL" id="AK440361">
    <property type="protein sequence ID" value="BAN64155.1"/>
    <property type="molecule type" value="mRNA"/>
</dbReference>
<sequence length="441" mass="49996">MDGDVTEDDFNNDFRTSDLFADDSDDEEGVYRSDDPEEDGSAVDSSFRTKKSNKKGNILTLDHFWNNTADRSNDKPPVRKNILWDFTVYVNLREEREGKYAATALKLQEEAVASIKKAKEAILADIDETSNEENFRNDVIAVFEQQVNELVRRFRVNSMEGKPLFEPSSSSLKDGERKIAIESYVTSHEGFKKLKYKLAAFRSSKNQLVSSSLSRLLDSVNGLRNKVVSQIYEPNSKEFKRMTTTRFLRNLDKISANGDFAGEYRYNLLKTYVLNKDRFDEFIQNTVNFGDPNEDLGKFEDFVNPFTPDFDDVMATSTSKPETGETNKEMDVDGVEGGSRARDYMKEFMDATPPDDLLIPPTQPESQETAQDYPQTTTPWDETLQPTASAAVNAKSHSDGDIDNDDATQIRLLEEARKKAAEILRKKRLSRTAGKDNTGQD</sequence>
<dbReference type="VEuPathDB" id="PiroplasmaDB:BBOV_IV007630"/>